<dbReference type="Pfam" id="PF13462">
    <property type="entry name" value="Thioredoxin_4"/>
    <property type="match status" value="1"/>
</dbReference>
<name>A0A0L0NX00_CANAR</name>
<dbReference type="VEuPathDB" id="FungiDB:CJJ09_004959"/>
<proteinExistence type="predicted"/>
<dbReference type="InterPro" id="IPR012336">
    <property type="entry name" value="Thioredoxin-like_fold"/>
</dbReference>
<dbReference type="Gene3D" id="3.40.30.10">
    <property type="entry name" value="Glutaredoxin"/>
    <property type="match status" value="1"/>
</dbReference>
<evidence type="ECO:0000313" key="3">
    <source>
        <dbReference type="Proteomes" id="UP000037122"/>
    </source>
</evidence>
<protein>
    <recommendedName>
        <fullName evidence="1">Thioredoxin-like fold domain-containing protein</fullName>
    </recommendedName>
</protein>
<dbReference type="VEuPathDB" id="FungiDB:CJI96_0005474"/>
<evidence type="ECO:0000313" key="2">
    <source>
        <dbReference type="EMBL" id="KND98524.1"/>
    </source>
</evidence>
<reference evidence="3" key="1">
    <citation type="journal article" date="2015" name="BMC Genomics">
        <title>Draft genome of a commonly misdiagnosed multidrug resistant pathogen Candida auris.</title>
        <authorList>
            <person name="Chatterjee S."/>
            <person name="Alampalli S.V."/>
            <person name="Nageshan R.K."/>
            <person name="Chettiar S.T."/>
            <person name="Joshi S."/>
            <person name="Tatu U.S."/>
        </authorList>
    </citation>
    <scope>NUCLEOTIDE SEQUENCE [LARGE SCALE GENOMIC DNA]</scope>
    <source>
        <strain evidence="3">6684</strain>
    </source>
</reference>
<dbReference type="InterPro" id="IPR036249">
    <property type="entry name" value="Thioredoxin-like_sf"/>
</dbReference>
<evidence type="ECO:0000259" key="1">
    <source>
        <dbReference type="Pfam" id="PF13462"/>
    </source>
</evidence>
<accession>A0A0L0NX00</accession>
<dbReference type="AlphaFoldDB" id="A0A0L0NX00"/>
<dbReference type="VEuPathDB" id="FungiDB:QG37_04417"/>
<dbReference type="VEuPathDB" id="FungiDB:CJJ07_000340"/>
<dbReference type="EMBL" id="LGST01000031">
    <property type="protein sequence ID" value="KND98524.1"/>
    <property type="molecule type" value="Genomic_DNA"/>
</dbReference>
<comment type="caution">
    <text evidence="2">The sequence shown here is derived from an EMBL/GenBank/DDBJ whole genome shotgun (WGS) entry which is preliminary data.</text>
</comment>
<dbReference type="VEuPathDB" id="FungiDB:B9J08_004454"/>
<dbReference type="PANTHER" id="PTHR33875">
    <property type="entry name" value="OS09G0542200 PROTEIN"/>
    <property type="match status" value="1"/>
</dbReference>
<organism evidence="2 3">
    <name type="scientific">Candidozyma auris</name>
    <name type="common">Yeast</name>
    <name type="synonym">Candida auris</name>
    <dbReference type="NCBI Taxonomy" id="498019"/>
    <lineage>
        <taxon>Eukaryota</taxon>
        <taxon>Fungi</taxon>
        <taxon>Dikarya</taxon>
        <taxon>Ascomycota</taxon>
        <taxon>Saccharomycotina</taxon>
        <taxon>Pichiomycetes</taxon>
        <taxon>Metschnikowiaceae</taxon>
        <taxon>Candidozyma</taxon>
    </lineage>
</organism>
<sequence>MISPKYALTHYWRSAQAINKAAPHVVNLYLDYNCPFSGKLYKKLLDVIPVLDKKYPGKFQFVFVNVVQPWHPSSLLLHEYSVVVAQLLREKEADKSNELFWNISKVIFENKEEFYDSTTAELTRNQIYKKINDTVFAGVKELPFGKDDVIKKLEIQPSKSVLDANNDGNDATADIKYFTKYLRGVGVHVTPTVSIDGIVEPGVSSGSSPEELEKVFEAHL</sequence>
<dbReference type="Proteomes" id="UP000037122">
    <property type="component" value="Unassembled WGS sequence"/>
</dbReference>
<dbReference type="VEuPathDB" id="FungiDB:CJI97_004518"/>
<feature type="domain" description="Thioredoxin-like fold" evidence="1">
    <location>
        <begin position="19"/>
        <end position="199"/>
    </location>
</feature>
<dbReference type="PANTHER" id="PTHR33875:SF2">
    <property type="entry name" value="ACR183CP"/>
    <property type="match status" value="1"/>
</dbReference>
<gene>
    <name evidence="2" type="ORF">QG37_04417</name>
</gene>
<dbReference type="SUPFAM" id="SSF52833">
    <property type="entry name" value="Thioredoxin-like"/>
    <property type="match status" value="1"/>
</dbReference>